<sequence>MKTIKAIITSKQNLQSKYDTQFRDVEAMLGELVKSDSNRGITTYIIYIDDPISASNAGITAVTSVTRQSAKQSVDDVFKKLKPAYIVLFGSQDIFPFQEIDNPCNDDDGKIIPSDLPYACDSAYNKDISSFIGPTRVVGRIPDIPGVADLSYLKIIFEAIISYKKVKPEKLMDYFSVTAEVWKKSTQMSLNNIFGNSSSLKNSPSQNSPHSATDLKPLTHFYNCHGSSIDSKFYGQNGNNYPTAQYSADLVGKISKGTVVAAECCFGAEVFDPSNEGTHNISIASAYFKNEAIAFMGSSTIAYGPSSGNSLADLITQYFMKNVINGASTGRALLEARQKFLSVTGPHLDPYELKTLAQFYLLGDPSIQVAVDAKLDSVSTVENRRLNLFNKGLNLADTLAPSKEIKIVQPKLKDKKTLDDELKKIFDQTGFTGEEKEIVYEVEPKNKKVNAFAKGFSGTESIIYRVFIQKPQKTNSFSIFNVLVLKENGDKMLGWKLYHRK</sequence>
<evidence type="ECO:0000313" key="2">
    <source>
        <dbReference type="EMBL" id="MCF2221507.1"/>
    </source>
</evidence>
<reference evidence="2" key="1">
    <citation type="submission" date="2021-08" db="EMBL/GenBank/DDBJ databases">
        <title>Complete genome sequence of Chryseobacterium sp strain PS-8.</title>
        <authorList>
            <person name="Das S.K."/>
        </authorList>
    </citation>
    <scope>NUCLEOTIDE SEQUENCE</scope>
    <source>
        <strain evidence="2">PS-8</strain>
    </source>
</reference>
<dbReference type="RefSeq" id="WP_235132796.1">
    <property type="nucleotide sequence ID" value="NZ_JACSGT010000003.1"/>
</dbReference>
<dbReference type="Pfam" id="PF01364">
    <property type="entry name" value="Peptidase_C25"/>
    <property type="match status" value="1"/>
</dbReference>
<feature type="domain" description="Gingipain" evidence="1">
    <location>
        <begin position="32"/>
        <end position="368"/>
    </location>
</feature>
<dbReference type="InterPro" id="IPR001769">
    <property type="entry name" value="Gingipain"/>
</dbReference>
<evidence type="ECO:0000313" key="3">
    <source>
        <dbReference type="Proteomes" id="UP001430374"/>
    </source>
</evidence>
<evidence type="ECO:0000259" key="1">
    <source>
        <dbReference type="Pfam" id="PF01364"/>
    </source>
</evidence>
<keyword evidence="3" id="KW-1185">Reference proteome</keyword>
<accession>A0ABS9CAA1</accession>
<comment type="caution">
    <text evidence="2">The sequence shown here is derived from an EMBL/GenBank/DDBJ whole genome shotgun (WGS) entry which is preliminary data.</text>
</comment>
<proteinExistence type="predicted"/>
<protein>
    <recommendedName>
        <fullName evidence="1">Gingipain domain-containing protein</fullName>
    </recommendedName>
</protein>
<gene>
    <name evidence="2" type="ORF">H9Q08_19765</name>
</gene>
<dbReference type="EMBL" id="JACSGT010000003">
    <property type="protein sequence ID" value="MCF2221507.1"/>
    <property type="molecule type" value="Genomic_DNA"/>
</dbReference>
<dbReference type="Gene3D" id="3.40.50.1460">
    <property type="match status" value="1"/>
</dbReference>
<dbReference type="Proteomes" id="UP001430374">
    <property type="component" value="Unassembled WGS sequence"/>
</dbReference>
<name>A0ABS9CAA1_9FLAO</name>
<organism evidence="2 3">
    <name type="scientific">Chryseobacterium indicum</name>
    <dbReference type="NCBI Taxonomy" id="2766954"/>
    <lineage>
        <taxon>Bacteria</taxon>
        <taxon>Pseudomonadati</taxon>
        <taxon>Bacteroidota</taxon>
        <taxon>Flavobacteriia</taxon>
        <taxon>Flavobacteriales</taxon>
        <taxon>Weeksellaceae</taxon>
        <taxon>Chryseobacterium group</taxon>
        <taxon>Chryseobacterium</taxon>
    </lineage>
</organism>